<accession>B9RRH4</accession>
<feature type="transmembrane region" description="Helical" evidence="1">
    <location>
        <begin position="64"/>
        <end position="87"/>
    </location>
</feature>
<organism evidence="2 3">
    <name type="scientific">Ricinus communis</name>
    <name type="common">Castor bean</name>
    <dbReference type="NCBI Taxonomy" id="3988"/>
    <lineage>
        <taxon>Eukaryota</taxon>
        <taxon>Viridiplantae</taxon>
        <taxon>Streptophyta</taxon>
        <taxon>Embryophyta</taxon>
        <taxon>Tracheophyta</taxon>
        <taxon>Spermatophyta</taxon>
        <taxon>Magnoliopsida</taxon>
        <taxon>eudicotyledons</taxon>
        <taxon>Gunneridae</taxon>
        <taxon>Pentapetalae</taxon>
        <taxon>rosids</taxon>
        <taxon>fabids</taxon>
        <taxon>Malpighiales</taxon>
        <taxon>Euphorbiaceae</taxon>
        <taxon>Acalyphoideae</taxon>
        <taxon>Acalypheae</taxon>
        <taxon>Ricinus</taxon>
    </lineage>
</organism>
<gene>
    <name evidence="2" type="ORF">RCOM_1402400</name>
</gene>
<dbReference type="EMBL" id="EQ973804">
    <property type="protein sequence ID" value="EEF46027.1"/>
    <property type="molecule type" value="Genomic_DNA"/>
</dbReference>
<dbReference type="Proteomes" id="UP000008311">
    <property type="component" value="Unassembled WGS sequence"/>
</dbReference>
<name>B9RRH4_RICCO</name>
<sequence>MQEARQGIRVGYLAFQSQKHNFAAILHPLAISPAIPTVSSSLMNKDESLWYKGHLLSSEPTSCIRSILCLRLLSGMGWMVSLIFCNLDVVRRVNQRSFDEGIERNHMHQQHNGGDFS</sequence>
<proteinExistence type="predicted"/>
<dbReference type="AlphaFoldDB" id="B9RRH4"/>
<keyword evidence="1" id="KW-1133">Transmembrane helix</keyword>
<feature type="transmembrane region" description="Helical" evidence="1">
    <location>
        <begin position="21"/>
        <end position="44"/>
    </location>
</feature>
<dbReference type="InParanoid" id="B9RRH4"/>
<keyword evidence="1" id="KW-0472">Membrane</keyword>
<evidence type="ECO:0000313" key="2">
    <source>
        <dbReference type="EMBL" id="EEF46027.1"/>
    </source>
</evidence>
<protein>
    <submittedName>
        <fullName evidence="2">Uncharacterized protein</fullName>
    </submittedName>
</protein>
<evidence type="ECO:0000256" key="1">
    <source>
        <dbReference type="SAM" id="Phobius"/>
    </source>
</evidence>
<reference evidence="3" key="1">
    <citation type="journal article" date="2010" name="Nat. Biotechnol.">
        <title>Draft genome sequence of the oilseed species Ricinus communis.</title>
        <authorList>
            <person name="Chan A.P."/>
            <person name="Crabtree J."/>
            <person name="Zhao Q."/>
            <person name="Lorenzi H."/>
            <person name="Orvis J."/>
            <person name="Puiu D."/>
            <person name="Melake-Berhan A."/>
            <person name="Jones K.M."/>
            <person name="Redman J."/>
            <person name="Chen G."/>
            <person name="Cahoon E.B."/>
            <person name="Gedil M."/>
            <person name="Stanke M."/>
            <person name="Haas B.J."/>
            <person name="Wortman J.R."/>
            <person name="Fraser-Liggett C.M."/>
            <person name="Ravel J."/>
            <person name="Rabinowicz P.D."/>
        </authorList>
    </citation>
    <scope>NUCLEOTIDE SEQUENCE [LARGE SCALE GENOMIC DNA]</scope>
    <source>
        <strain evidence="3">cv. Hale</strain>
    </source>
</reference>
<keyword evidence="3" id="KW-1185">Reference proteome</keyword>
<keyword evidence="1" id="KW-0812">Transmembrane</keyword>
<evidence type="ECO:0000313" key="3">
    <source>
        <dbReference type="Proteomes" id="UP000008311"/>
    </source>
</evidence>